<evidence type="ECO:0000256" key="2">
    <source>
        <dbReference type="ARBA" id="ARBA00022827"/>
    </source>
</evidence>
<dbReference type="EMBL" id="LN907867">
    <property type="protein sequence ID" value="CUU42670.1"/>
    <property type="molecule type" value="Genomic_DNA"/>
</dbReference>
<dbReference type="Gene3D" id="3.30.43.10">
    <property type="entry name" value="Uridine Diphospho-n-acetylenolpyruvylglucosamine Reductase, domain 2"/>
    <property type="match status" value="1"/>
</dbReference>
<dbReference type="InterPro" id="IPR005107">
    <property type="entry name" value="CO_DH_flav_C"/>
</dbReference>
<dbReference type="InterPro" id="IPR016166">
    <property type="entry name" value="FAD-bd_PCMH"/>
</dbReference>
<keyword evidence="6" id="KW-1185">Reference proteome</keyword>
<dbReference type="AlphaFoldDB" id="A0A0N7IUQ4"/>
<dbReference type="InterPro" id="IPR002346">
    <property type="entry name" value="Mopterin_DH_FAD-bd"/>
</dbReference>
<dbReference type="PANTHER" id="PTHR42659:SF2">
    <property type="entry name" value="XANTHINE DEHYDROGENASE SUBUNIT C-RELATED"/>
    <property type="match status" value="1"/>
</dbReference>
<dbReference type="Pfam" id="PF00941">
    <property type="entry name" value="FAD_binding_5"/>
    <property type="match status" value="1"/>
</dbReference>
<name>A0A0N7IUQ4_BLAVI</name>
<dbReference type="PATRIC" id="fig|1079.6.peg.2329"/>
<gene>
    <name evidence="5" type="primary">cutM</name>
    <name evidence="5" type="ORF">BVIRIDIS_16840</name>
</gene>
<dbReference type="SUPFAM" id="SSF56176">
    <property type="entry name" value="FAD-binding/transporter-associated domain-like"/>
    <property type="match status" value="1"/>
</dbReference>
<dbReference type="Proteomes" id="UP000065734">
    <property type="component" value="Chromosome I"/>
</dbReference>
<dbReference type="SUPFAM" id="SSF55447">
    <property type="entry name" value="CO dehydrogenase flavoprotein C-terminal domain-like"/>
    <property type="match status" value="1"/>
</dbReference>
<dbReference type="GO" id="GO:0016491">
    <property type="term" value="F:oxidoreductase activity"/>
    <property type="evidence" value="ECO:0007669"/>
    <property type="project" value="UniProtKB-KW"/>
</dbReference>
<evidence type="ECO:0000256" key="3">
    <source>
        <dbReference type="ARBA" id="ARBA00023002"/>
    </source>
</evidence>
<evidence type="ECO:0000259" key="4">
    <source>
        <dbReference type="PROSITE" id="PS51387"/>
    </source>
</evidence>
<dbReference type="EC" id="1.2.99.2" evidence="5"/>
<dbReference type="STRING" id="1079.BVIR_2238"/>
<evidence type="ECO:0000313" key="5">
    <source>
        <dbReference type="EMBL" id="CUU42670.1"/>
    </source>
</evidence>
<dbReference type="GO" id="GO:0071949">
    <property type="term" value="F:FAD binding"/>
    <property type="evidence" value="ECO:0007669"/>
    <property type="project" value="InterPro"/>
</dbReference>
<organism evidence="5 6">
    <name type="scientific">Blastochloris viridis</name>
    <name type="common">Rhodopseudomonas viridis</name>
    <dbReference type="NCBI Taxonomy" id="1079"/>
    <lineage>
        <taxon>Bacteria</taxon>
        <taxon>Pseudomonadati</taxon>
        <taxon>Pseudomonadota</taxon>
        <taxon>Alphaproteobacteria</taxon>
        <taxon>Hyphomicrobiales</taxon>
        <taxon>Blastochloridaceae</taxon>
        <taxon>Blastochloris</taxon>
    </lineage>
</organism>
<keyword evidence="1" id="KW-0285">Flavoprotein</keyword>
<dbReference type="InterPro" id="IPR036683">
    <property type="entry name" value="CO_DH_flav_C_dom_sf"/>
</dbReference>
<keyword evidence="3 5" id="KW-0560">Oxidoreductase</keyword>
<sequence>MSEARPSRARGNCHVHCHPSPALAVLGHSLPQGEREKGAETIDGRLGMYGFQYHRPTSVRQAAHLLRSVPDPKLIAGGQTLLPTMKLRLAAPETIIDLAKVEGLTGIHLEGRSLTIGAMTRHADVAASAIVRGALPALAGLAGSIGDPHVRNQGTLGGSVANNDPAADYPAAVLALDATIVTNHRRINADTFFAGLFETVLEPDEIITKIVFPVPRRAGYAKFSNPASRYAIVGVFVARFSTGIRVAVTGAGASGVFRPAAIEQALARRFSPKSLDGVRLSSGSLNDDIHASAEYRAHLVNVMARRAVEAAQDSGQDAAPA</sequence>
<evidence type="ECO:0000313" key="6">
    <source>
        <dbReference type="Proteomes" id="UP000065734"/>
    </source>
</evidence>
<dbReference type="Gene3D" id="3.30.465.10">
    <property type="match status" value="1"/>
</dbReference>
<dbReference type="InterPro" id="IPR016167">
    <property type="entry name" value="FAD-bd_PCMH_sub1"/>
</dbReference>
<dbReference type="Gene3D" id="3.30.390.50">
    <property type="entry name" value="CO dehydrogenase flavoprotein, C-terminal domain"/>
    <property type="match status" value="1"/>
</dbReference>
<dbReference type="KEGG" id="bvr:BVIR_2238"/>
<accession>A0A0N7IUQ4</accession>
<proteinExistence type="predicted"/>
<evidence type="ECO:0000256" key="1">
    <source>
        <dbReference type="ARBA" id="ARBA00022630"/>
    </source>
</evidence>
<dbReference type="InterPro" id="IPR016169">
    <property type="entry name" value="FAD-bd_PCMH_sub2"/>
</dbReference>
<dbReference type="InterPro" id="IPR036318">
    <property type="entry name" value="FAD-bd_PCMH-like_sf"/>
</dbReference>
<dbReference type="PANTHER" id="PTHR42659">
    <property type="entry name" value="XANTHINE DEHYDROGENASE SUBUNIT C-RELATED"/>
    <property type="match status" value="1"/>
</dbReference>
<protein>
    <submittedName>
        <fullName evidence="5">Carbon monoxide dehydrogenase medium chain</fullName>
        <ecNumber evidence="5">1.2.99.2</ecNumber>
    </submittedName>
</protein>
<dbReference type="PROSITE" id="PS51387">
    <property type="entry name" value="FAD_PCMH"/>
    <property type="match status" value="1"/>
</dbReference>
<dbReference type="InterPro" id="IPR051312">
    <property type="entry name" value="Diverse_Substr_Oxidored"/>
</dbReference>
<dbReference type="SMART" id="SM01092">
    <property type="entry name" value="CO_deh_flav_C"/>
    <property type="match status" value="1"/>
</dbReference>
<feature type="domain" description="FAD-binding PCMH-type" evidence="4">
    <location>
        <begin position="46"/>
        <end position="217"/>
    </location>
</feature>
<keyword evidence="2" id="KW-0274">FAD</keyword>
<reference evidence="6" key="1">
    <citation type="journal article" date="2016" name="Genome Announc.">
        <title>Revised genome sequence of the purple photosynthetic bacterium Blastochloris viridis.</title>
        <authorList>
            <person name="Liu L.N."/>
            <person name="Faulkner M."/>
            <person name="Liu X."/>
            <person name="Huang F."/>
            <person name="Darby A.C."/>
            <person name="Hall N."/>
        </authorList>
    </citation>
    <scope>NUCLEOTIDE SEQUENCE [LARGE SCALE GENOMIC DNA]</scope>
    <source>
        <strain evidence="6">ATCC 19567 / DSM 133 / F</strain>
    </source>
</reference>